<organism evidence="14 15">
    <name type="scientific">Stentor coeruleus</name>
    <dbReference type="NCBI Taxonomy" id="5963"/>
    <lineage>
        <taxon>Eukaryota</taxon>
        <taxon>Sar</taxon>
        <taxon>Alveolata</taxon>
        <taxon>Ciliophora</taxon>
        <taxon>Postciliodesmatophora</taxon>
        <taxon>Heterotrichea</taxon>
        <taxon>Heterotrichida</taxon>
        <taxon>Stentoridae</taxon>
        <taxon>Stentor</taxon>
    </lineage>
</organism>
<evidence type="ECO:0000256" key="3">
    <source>
        <dbReference type="ARBA" id="ARBA00017887"/>
    </source>
</evidence>
<evidence type="ECO:0000259" key="12">
    <source>
        <dbReference type="PROSITE" id="PS50199"/>
    </source>
</evidence>
<keyword evidence="4" id="KW-0808">Transferase</keyword>
<evidence type="ECO:0000256" key="4">
    <source>
        <dbReference type="ARBA" id="ARBA00022679"/>
    </source>
</evidence>
<proteinExistence type="predicted"/>
<dbReference type="Pfam" id="PF22191">
    <property type="entry name" value="IBR_1"/>
    <property type="match status" value="1"/>
</dbReference>
<dbReference type="SUPFAM" id="SSF57850">
    <property type="entry name" value="RING/U-box"/>
    <property type="match status" value="3"/>
</dbReference>
<dbReference type="PROSITE" id="PS51873">
    <property type="entry name" value="TRIAD"/>
    <property type="match status" value="1"/>
</dbReference>
<dbReference type="GO" id="GO:0061630">
    <property type="term" value="F:ubiquitin protein ligase activity"/>
    <property type="evidence" value="ECO:0007669"/>
    <property type="project" value="UniProtKB-EC"/>
</dbReference>
<dbReference type="InterPro" id="IPR031127">
    <property type="entry name" value="E3_UB_ligase_RBR"/>
</dbReference>
<dbReference type="PROSITE" id="PS50199">
    <property type="entry name" value="ZF_RANBP2_2"/>
    <property type="match status" value="1"/>
</dbReference>
<dbReference type="Pfam" id="PF01485">
    <property type="entry name" value="IBR"/>
    <property type="match status" value="1"/>
</dbReference>
<dbReference type="InterPro" id="IPR002867">
    <property type="entry name" value="IBR_dom"/>
</dbReference>
<evidence type="ECO:0000256" key="1">
    <source>
        <dbReference type="ARBA" id="ARBA00001798"/>
    </source>
</evidence>
<gene>
    <name evidence="14" type="ORF">SteCoe_4846</name>
</gene>
<dbReference type="SMART" id="SM00647">
    <property type="entry name" value="IBR"/>
    <property type="match status" value="2"/>
</dbReference>
<dbReference type="SMART" id="SM00547">
    <property type="entry name" value="ZnF_RBZ"/>
    <property type="match status" value="1"/>
</dbReference>
<dbReference type="OrthoDB" id="313082at2759"/>
<dbReference type="FunFam" id="3.30.40.10:FF:000019">
    <property type="entry name" value="RBR-type E3 ubiquitin transferase"/>
    <property type="match status" value="1"/>
</dbReference>
<keyword evidence="9" id="KW-0862">Zinc</keyword>
<evidence type="ECO:0000259" key="13">
    <source>
        <dbReference type="PROSITE" id="PS51873"/>
    </source>
</evidence>
<evidence type="ECO:0000313" key="15">
    <source>
        <dbReference type="Proteomes" id="UP000187209"/>
    </source>
</evidence>
<dbReference type="SUPFAM" id="SSF90209">
    <property type="entry name" value="Ran binding protein zinc finger-like"/>
    <property type="match status" value="1"/>
</dbReference>
<evidence type="ECO:0000256" key="7">
    <source>
        <dbReference type="ARBA" id="ARBA00022771"/>
    </source>
</evidence>
<comment type="catalytic activity">
    <reaction evidence="1">
        <text>[E2 ubiquitin-conjugating enzyme]-S-ubiquitinyl-L-cysteine + [acceptor protein]-L-lysine = [E2 ubiquitin-conjugating enzyme]-L-cysteine + [acceptor protein]-N(6)-ubiquitinyl-L-lysine.</text>
        <dbReference type="EC" id="2.3.2.31"/>
    </reaction>
</comment>
<protein>
    <recommendedName>
        <fullName evidence="3">RanBP-type and C3HC4-type zinc finger-containing protein 1</fullName>
        <ecNumber evidence="2">2.3.2.31</ecNumber>
    </recommendedName>
</protein>
<dbReference type="InterPro" id="IPR036443">
    <property type="entry name" value="Znf_RanBP2_sf"/>
</dbReference>
<evidence type="ECO:0000256" key="9">
    <source>
        <dbReference type="ARBA" id="ARBA00022833"/>
    </source>
</evidence>
<keyword evidence="8" id="KW-0833">Ubl conjugation pathway</keyword>
<dbReference type="GO" id="GO:0016567">
    <property type="term" value="P:protein ubiquitination"/>
    <property type="evidence" value="ECO:0007669"/>
    <property type="project" value="InterPro"/>
</dbReference>
<dbReference type="EC" id="2.3.2.31" evidence="2"/>
<keyword evidence="7 10" id="KW-0863">Zinc-finger</keyword>
<evidence type="ECO:0000256" key="8">
    <source>
        <dbReference type="ARBA" id="ARBA00022786"/>
    </source>
</evidence>
<keyword evidence="15" id="KW-1185">Reference proteome</keyword>
<dbReference type="PROSITE" id="PS01358">
    <property type="entry name" value="ZF_RANBP2_1"/>
    <property type="match status" value="1"/>
</dbReference>
<accession>A0A1R2CTP8</accession>
<evidence type="ECO:0000256" key="5">
    <source>
        <dbReference type="ARBA" id="ARBA00022723"/>
    </source>
</evidence>
<sequence>MSIKDDFSSGSEFSDCEDYSHEIIEDDYNHEIIEDDYPSISLTGIVKHNRKDSYEIIDSNDIYLKEEDAISNIIEDLGLNRADAVMLLVENSWDPKIVIEKINSGRIEIPWHMKKMLDPTNNFTCLLCFEVLTFSGMTFLDCAHEICTKCYKTYLEESINAGRECLKRKCPAKDCPIVIPKELFQQLLSSELYEKYQILMINSFVDLNPYAKWCPEPGCNLAAVYKKNYCRDIKCICGHVWCFNCQNDAHKPLTCELLKMWNEKIALEDKTSFIDIDAKACPKCGTPIQKSLGCLHMTCICQYEFCWMCLGAWSYHVSITPVNYKCNKFSLANSPITYNPARYIMSVESEKKRFEHYFTRYMNHKASIEIAKTKHALALSQIAEVYDVTNETNILEFFSNATYLLFKAKQSLAYSYAIGYFLASKRKLDFFEFIQGELEQAALKLDDFTNIDVRKFIIKDQVFPFHQKDFQEYRNSVVKLTEVIKNFFEKSYIELESGLPEIADEEYKDDIQEAQMLIEEVNSGKWICQNCTFANLSNIFLCEMCNNPKDSYNSS</sequence>
<reference evidence="14 15" key="1">
    <citation type="submission" date="2016-11" db="EMBL/GenBank/DDBJ databases">
        <title>The macronuclear genome of Stentor coeruleus: a giant cell with tiny introns.</title>
        <authorList>
            <person name="Slabodnick M."/>
            <person name="Ruby J.G."/>
            <person name="Reiff S.B."/>
            <person name="Swart E.C."/>
            <person name="Gosai S."/>
            <person name="Prabakaran S."/>
            <person name="Witkowska E."/>
            <person name="Larue G.E."/>
            <person name="Fisher S."/>
            <person name="Freeman R.M."/>
            <person name="Gunawardena J."/>
            <person name="Chu W."/>
            <person name="Stover N.A."/>
            <person name="Gregory B.D."/>
            <person name="Nowacki M."/>
            <person name="Derisi J."/>
            <person name="Roy S.W."/>
            <person name="Marshall W.F."/>
            <person name="Sood P."/>
        </authorList>
    </citation>
    <scope>NUCLEOTIDE SEQUENCE [LARGE SCALE GENOMIC DNA]</scope>
    <source>
        <strain evidence="14">WM001</strain>
    </source>
</reference>
<dbReference type="GO" id="GO:0008270">
    <property type="term" value="F:zinc ion binding"/>
    <property type="evidence" value="ECO:0007669"/>
    <property type="project" value="UniProtKB-KW"/>
</dbReference>
<evidence type="ECO:0000313" key="14">
    <source>
        <dbReference type="EMBL" id="OMJ92399.1"/>
    </source>
</evidence>
<dbReference type="PANTHER" id="PTHR11685">
    <property type="entry name" value="RBR FAMILY RING FINGER AND IBR DOMAIN-CONTAINING"/>
    <property type="match status" value="1"/>
</dbReference>
<dbReference type="CDD" id="cd20343">
    <property type="entry name" value="BRcat_RBR_HHARI-like"/>
    <property type="match status" value="1"/>
</dbReference>
<comment type="caution">
    <text evidence="14">The sequence shown here is derived from an EMBL/GenBank/DDBJ whole genome shotgun (WGS) entry which is preliminary data.</text>
</comment>
<dbReference type="InterPro" id="IPR001876">
    <property type="entry name" value="Znf_RanBP2"/>
</dbReference>
<feature type="domain" description="RING-type" evidence="13">
    <location>
        <begin position="121"/>
        <end position="330"/>
    </location>
</feature>
<dbReference type="InterPro" id="IPR017907">
    <property type="entry name" value="Znf_RING_CS"/>
</dbReference>
<dbReference type="AlphaFoldDB" id="A0A1R2CTP8"/>
<evidence type="ECO:0000256" key="6">
    <source>
        <dbReference type="ARBA" id="ARBA00022737"/>
    </source>
</evidence>
<evidence type="ECO:0000256" key="10">
    <source>
        <dbReference type="PROSITE-ProRule" id="PRU00322"/>
    </source>
</evidence>
<evidence type="ECO:0000256" key="2">
    <source>
        <dbReference type="ARBA" id="ARBA00012251"/>
    </source>
</evidence>
<dbReference type="InterPro" id="IPR044066">
    <property type="entry name" value="TRIAD_supradom"/>
</dbReference>
<feature type="domain" description="RanBP2-type" evidence="12">
    <location>
        <begin position="522"/>
        <end position="551"/>
    </location>
</feature>
<evidence type="ECO:0000259" key="11">
    <source>
        <dbReference type="PROSITE" id="PS50089"/>
    </source>
</evidence>
<dbReference type="InterPro" id="IPR013083">
    <property type="entry name" value="Znf_RING/FYVE/PHD"/>
</dbReference>
<dbReference type="Proteomes" id="UP000187209">
    <property type="component" value="Unassembled WGS sequence"/>
</dbReference>
<dbReference type="EMBL" id="MPUH01000062">
    <property type="protein sequence ID" value="OMJ92399.1"/>
    <property type="molecule type" value="Genomic_DNA"/>
</dbReference>
<dbReference type="PROSITE" id="PS00518">
    <property type="entry name" value="ZF_RING_1"/>
    <property type="match status" value="1"/>
</dbReference>
<dbReference type="PROSITE" id="PS50089">
    <property type="entry name" value="ZF_RING_2"/>
    <property type="match status" value="1"/>
</dbReference>
<name>A0A1R2CTP8_9CILI</name>
<feature type="domain" description="RING-type" evidence="11">
    <location>
        <begin position="125"/>
        <end position="171"/>
    </location>
</feature>
<dbReference type="Gene3D" id="1.20.120.1750">
    <property type="match status" value="1"/>
</dbReference>
<keyword evidence="6" id="KW-0677">Repeat</keyword>
<dbReference type="Gene3D" id="3.30.40.10">
    <property type="entry name" value="Zinc/RING finger domain, C3HC4 (zinc finger)"/>
    <property type="match status" value="1"/>
</dbReference>
<dbReference type="InterPro" id="IPR001841">
    <property type="entry name" value="Znf_RING"/>
</dbReference>
<keyword evidence="5" id="KW-0479">Metal-binding</keyword>